<dbReference type="AlphaFoldDB" id="A0AAU8H1C5"/>
<feature type="signal peptide" evidence="3">
    <location>
        <begin position="1"/>
        <end position="21"/>
    </location>
</feature>
<evidence type="ECO:0000256" key="2">
    <source>
        <dbReference type="SAM" id="Coils"/>
    </source>
</evidence>
<organism evidence="6">
    <name type="scientific">Thermodesulfovibrio obliviosus</name>
    <dbReference type="NCBI Taxonomy" id="3118332"/>
    <lineage>
        <taxon>Bacteria</taxon>
        <taxon>Pseudomonadati</taxon>
        <taxon>Nitrospirota</taxon>
        <taxon>Thermodesulfovibrionia</taxon>
        <taxon>Thermodesulfovibrionales</taxon>
        <taxon>Thermodesulfovibrionaceae</taxon>
        <taxon>Thermodesulfovibrio</taxon>
    </lineage>
</organism>
<dbReference type="InterPro" id="IPR024983">
    <property type="entry name" value="CHAT_dom"/>
</dbReference>
<feature type="repeat" description="TPR" evidence="1">
    <location>
        <begin position="186"/>
        <end position="219"/>
    </location>
</feature>
<feature type="domain" description="CHAT" evidence="4">
    <location>
        <begin position="737"/>
        <end position="1063"/>
    </location>
</feature>
<dbReference type="SUPFAM" id="SSF81901">
    <property type="entry name" value="HCP-like"/>
    <property type="match status" value="1"/>
</dbReference>
<feature type="repeat" description="TPR" evidence="1">
    <location>
        <begin position="266"/>
        <end position="299"/>
    </location>
</feature>
<dbReference type="RefSeq" id="WP_353686237.1">
    <property type="nucleotide sequence ID" value="NZ_CP144374.1"/>
</dbReference>
<evidence type="ECO:0000313" key="6">
    <source>
        <dbReference type="EMBL" id="XCH48595.1"/>
    </source>
</evidence>
<keyword evidence="3" id="KW-0732">Signal</keyword>
<protein>
    <submittedName>
        <fullName evidence="6">Tetratricopeptide repeat protein</fullName>
    </submittedName>
</protein>
<feature type="repeat" description="TPR" evidence="1">
    <location>
        <begin position="65"/>
        <end position="98"/>
    </location>
</feature>
<sequence>MRWKHLLISILIVFIPLTVTAQPKNEAERLWELGDKAYKEKRYKEAIYYYEKSLALCGNDYECYTSNYNGLGASYEDMGDDDKALFYYEKAIDAARKLGNKEWLADDLFLAGSIYYRRAIDYEKAYHYLEESRRLFAEINAKDSLPIVLHEFGKAALSIGKFNEALSSFNESTKLYKEKGDENSVGANLSFIGVVYHRMGQLEKALSYYEEALKLAKKYNNSEGISIVMRYIADTYAHLYKPEKAISYYQEAIEIQSKNNLKRELGVTLNNLGTLYFDLGQYEKALSNYEQALRIAKEQNDTPTIATILNNIGHDYSKLGRLDMAISYYQQSLEIERKLKRPHSLAYVLNNIGMQYFKAGKYNDALKYLYEALEIDKRLNNPYLLETRLNNIGAVYLKQGRLKEAEEVFIERKRLEEKIKPNRLLHLGLIEVYLLTGRYDEALRLANEIPPSWRDNPNRHFEYYTQVGLALKGKGNLQESAINLMNAINIVEDMRQSVSEKGQFFAGGGYYGRLTPYRAMISVLYEMFKKGYELTSGGRITFTPEASSWQIRTRRTAFNFLILGNNPASAAFYFSELTKARTFLEAMAGSAEKTTSAQIPPDLKNREDELTRELSYLDSQWESALKKGEQAVKELERRRQGVKKQLDELIEVLRKNYPRYAALHYPLPVKAEDLPLRTDEVLFEYAITDDATFLFIVRKGGVQRLIKIPISRESLEETVKSFIEPMNMKKPDKFSTAIAKKLYDILLSEALNEVKENEKIIIVPDGILGVLPFEALVIKEGTGIKDSIYIADKYTIAYYQSATILAFQRILKEISPEKTLFALGNPVFSRDDPRYIAWKQGKKEEFASLNQYAFRGLAIKAKWGAVTQEESNKIEFPPLPETEIEVREIARIMGVNPEPPQVLLSVMANETNLKQAGLEKYRYIHFATHASLPGMIQGVNEPFILLGQVENQGEDGFLTLSEVADMKLNADIVVLSACVTGVGKEVEGEGVVNFARAFQQAGAKAVIVSLWEVASEPAVEYMKTLYSHLKSGKSRAEAMKLTRQQLKSKYPSPFYWAVFILHGES</sequence>
<proteinExistence type="predicted"/>
<dbReference type="Pfam" id="PF12770">
    <property type="entry name" value="CHAT"/>
    <property type="match status" value="1"/>
</dbReference>
<dbReference type="Pfam" id="PF13424">
    <property type="entry name" value="TPR_12"/>
    <property type="match status" value="4"/>
</dbReference>
<dbReference type="Pfam" id="PF07721">
    <property type="entry name" value="TPR_4"/>
    <property type="match status" value="1"/>
</dbReference>
<dbReference type="EMBL" id="CP144374">
    <property type="protein sequence ID" value="XCH48595.1"/>
    <property type="molecule type" value="Genomic_DNA"/>
</dbReference>
<dbReference type="PROSITE" id="PS50293">
    <property type="entry name" value="TPR_REGION"/>
    <property type="match status" value="2"/>
</dbReference>
<keyword evidence="2" id="KW-0175">Coiled coil</keyword>
<reference evidence="6" key="1">
    <citation type="submission" date="2024-01" db="EMBL/GenBank/DDBJ databases">
        <title>The first autotrophic representatives of the genus Thermodesulfovibrio.</title>
        <authorList>
            <person name="Maltseva A.I."/>
            <person name="Elcheninov A.G."/>
            <person name="Kublanov I.V."/>
            <person name="Lebedinsky A.V."/>
            <person name="Frolov E.N."/>
        </authorList>
    </citation>
    <scope>NUCLEOTIDE SEQUENCE</scope>
    <source>
        <strain evidence="6">3462-1</strain>
    </source>
</reference>
<feature type="repeat" description="TPR" evidence="1">
    <location>
        <begin position="346"/>
        <end position="379"/>
    </location>
</feature>
<dbReference type="Pfam" id="PF12862">
    <property type="entry name" value="ANAPC5"/>
    <property type="match status" value="1"/>
</dbReference>
<dbReference type="SMART" id="SM00028">
    <property type="entry name" value="TPR"/>
    <property type="match status" value="10"/>
</dbReference>
<evidence type="ECO:0000259" key="5">
    <source>
        <dbReference type="Pfam" id="PF12862"/>
    </source>
</evidence>
<dbReference type="InterPro" id="IPR019734">
    <property type="entry name" value="TPR_rpt"/>
</dbReference>
<keyword evidence="1" id="KW-0802">TPR repeat</keyword>
<feature type="domain" description="Anaphase-promoting complex subunit 5" evidence="5">
    <location>
        <begin position="119"/>
        <end position="188"/>
    </location>
</feature>
<evidence type="ECO:0000259" key="4">
    <source>
        <dbReference type="Pfam" id="PF12770"/>
    </source>
</evidence>
<feature type="chain" id="PRO_5043672512" evidence="3">
    <location>
        <begin position="22"/>
        <end position="1065"/>
    </location>
</feature>
<feature type="repeat" description="TPR" evidence="1">
    <location>
        <begin position="27"/>
        <end position="60"/>
    </location>
</feature>
<dbReference type="PANTHER" id="PTHR10098">
    <property type="entry name" value="RAPSYN-RELATED"/>
    <property type="match status" value="1"/>
</dbReference>
<dbReference type="GO" id="GO:0042802">
    <property type="term" value="F:identical protein binding"/>
    <property type="evidence" value="ECO:0007669"/>
    <property type="project" value="InterPro"/>
</dbReference>
<dbReference type="PROSITE" id="PS50005">
    <property type="entry name" value="TPR"/>
    <property type="match status" value="7"/>
</dbReference>
<dbReference type="InterPro" id="IPR011717">
    <property type="entry name" value="TPR-4"/>
</dbReference>
<evidence type="ECO:0000256" key="1">
    <source>
        <dbReference type="PROSITE-ProRule" id="PRU00339"/>
    </source>
</evidence>
<feature type="repeat" description="TPR" evidence="1">
    <location>
        <begin position="306"/>
        <end position="339"/>
    </location>
</feature>
<dbReference type="SUPFAM" id="SSF48452">
    <property type="entry name" value="TPR-like"/>
    <property type="match status" value="1"/>
</dbReference>
<feature type="coiled-coil region" evidence="2">
    <location>
        <begin position="625"/>
        <end position="652"/>
    </location>
</feature>
<dbReference type="PANTHER" id="PTHR10098:SF108">
    <property type="entry name" value="TETRATRICOPEPTIDE REPEAT PROTEIN 28"/>
    <property type="match status" value="1"/>
</dbReference>
<dbReference type="InterPro" id="IPR026000">
    <property type="entry name" value="Apc5_dom"/>
</dbReference>
<evidence type="ECO:0000256" key="3">
    <source>
        <dbReference type="SAM" id="SignalP"/>
    </source>
</evidence>
<dbReference type="InterPro" id="IPR011990">
    <property type="entry name" value="TPR-like_helical_dom_sf"/>
</dbReference>
<gene>
    <name evidence="6" type="ORF">V4D31_00230</name>
</gene>
<accession>A0AAU8H1C5</accession>
<dbReference type="Gene3D" id="1.25.40.10">
    <property type="entry name" value="Tetratricopeptide repeat domain"/>
    <property type="match status" value="3"/>
</dbReference>
<dbReference type="KEGG" id="tob:V4D31_00230"/>
<name>A0AAU8H1C5_9BACT</name>
<feature type="repeat" description="TPR" evidence="1">
    <location>
        <begin position="226"/>
        <end position="259"/>
    </location>
</feature>